<evidence type="ECO:0000256" key="5">
    <source>
        <dbReference type="PROSITE-ProRule" id="PRU00409"/>
    </source>
</evidence>
<keyword evidence="2 5" id="KW-0547">Nucleotide-binding</keyword>
<evidence type="ECO:0000256" key="1">
    <source>
        <dbReference type="ARBA" id="ARBA00022723"/>
    </source>
</evidence>
<name>G0A7K0_METMM</name>
<feature type="domain" description="ATP-grasp" evidence="6">
    <location>
        <begin position="111"/>
        <end position="293"/>
    </location>
</feature>
<keyword evidence="3 5" id="KW-0067">ATP-binding</keyword>
<dbReference type="KEGG" id="mmt:Metme_2266"/>
<dbReference type="Pfam" id="PF08443">
    <property type="entry name" value="RimK"/>
    <property type="match status" value="1"/>
</dbReference>
<dbReference type="Proteomes" id="UP000008888">
    <property type="component" value="Chromosome"/>
</dbReference>
<protein>
    <submittedName>
        <fullName evidence="7">Alpha-L-glutamate ligase, RimK family</fullName>
    </submittedName>
</protein>
<evidence type="ECO:0000313" key="8">
    <source>
        <dbReference type="Proteomes" id="UP000008888"/>
    </source>
</evidence>
<keyword evidence="7" id="KW-0436">Ligase</keyword>
<dbReference type="HOGENOM" id="CLU_054353_2_0_6"/>
<sequence length="304" mass="33344">MINPLRRIAIITDDPGWHGKQLCRAFAARSCAAEYVSLTDCKIQVADDLPILIPGFEQTLPDAVFVRGVPGGSLEEVVFYLDILHALKILGVPVYNDGHAIERSVDKAMTSFLLQHAGISTPKTWVLRDRELALAVAERELAAGHYLISKPLFGSQGEGIRRIEKSTDLLWLTGSHGIYYLQRFVECEGEGYSDMRIFVINGKVVAGMRRRGISWLNNVARGASCEPVELTAELTELAIRAVAALSMDYAGVDIIRDRDGRLTVIEVNSVPAWKGLQGACGVDIAGLLVDDLVQRHMYSIKAVA</sequence>
<accession>G0A7K0</accession>
<dbReference type="SUPFAM" id="SSF56059">
    <property type="entry name" value="Glutathione synthetase ATP-binding domain-like"/>
    <property type="match status" value="1"/>
</dbReference>
<dbReference type="GO" id="GO:0016879">
    <property type="term" value="F:ligase activity, forming carbon-nitrogen bonds"/>
    <property type="evidence" value="ECO:0007669"/>
    <property type="project" value="TreeGrafter"/>
</dbReference>
<dbReference type="InterPro" id="IPR013651">
    <property type="entry name" value="ATP-grasp_RimK-type"/>
</dbReference>
<evidence type="ECO:0000259" key="6">
    <source>
        <dbReference type="PROSITE" id="PS50975"/>
    </source>
</evidence>
<dbReference type="NCBIfam" id="TIGR00768">
    <property type="entry name" value="rimK_fam"/>
    <property type="match status" value="1"/>
</dbReference>
<dbReference type="eggNOG" id="COG0189">
    <property type="taxonomic scope" value="Bacteria"/>
</dbReference>
<evidence type="ECO:0000256" key="2">
    <source>
        <dbReference type="ARBA" id="ARBA00022741"/>
    </source>
</evidence>
<dbReference type="GO" id="GO:0005737">
    <property type="term" value="C:cytoplasm"/>
    <property type="evidence" value="ECO:0007669"/>
    <property type="project" value="TreeGrafter"/>
</dbReference>
<dbReference type="InterPro" id="IPR011761">
    <property type="entry name" value="ATP-grasp"/>
</dbReference>
<reference evidence="8" key="3">
    <citation type="submission" date="2011-05" db="EMBL/GenBank/DDBJ databases">
        <title>Complete sequence of Methylomonas methanica MC09.</title>
        <authorList>
            <consortium name="US DOE Joint Genome Institute"/>
            <person name="Lucas S."/>
            <person name="Han J."/>
            <person name="Lapidus A."/>
            <person name="Cheng J.-F."/>
            <person name="Goodwin L."/>
            <person name="Pitluck S."/>
            <person name="Peters L."/>
            <person name="Mikhailova N."/>
            <person name="Teshima H."/>
            <person name="Han C."/>
            <person name="Tapia R."/>
            <person name="Land M."/>
            <person name="Hauser L."/>
            <person name="Kyrpides N."/>
            <person name="Ivanova N."/>
            <person name="Pagani I."/>
            <person name="Stein L."/>
            <person name="Woyke T."/>
        </authorList>
    </citation>
    <scope>NUCLEOTIDE SEQUENCE [LARGE SCALE GENOMIC DNA]</scope>
    <source>
        <strain evidence="8">MC09</strain>
    </source>
</reference>
<dbReference type="PANTHER" id="PTHR21621">
    <property type="entry name" value="RIBOSOMAL PROTEIN S6 MODIFICATION PROTEIN"/>
    <property type="match status" value="1"/>
</dbReference>
<dbReference type="GO" id="GO:0005524">
    <property type="term" value="F:ATP binding"/>
    <property type="evidence" value="ECO:0007669"/>
    <property type="project" value="UniProtKB-UniRule"/>
</dbReference>
<keyword evidence="8" id="KW-1185">Reference proteome</keyword>
<proteinExistence type="predicted"/>
<dbReference type="EMBL" id="CP002738">
    <property type="protein sequence ID" value="AEG00670.1"/>
    <property type="molecule type" value="Genomic_DNA"/>
</dbReference>
<dbReference type="Gene3D" id="3.40.50.20">
    <property type="match status" value="1"/>
</dbReference>
<evidence type="ECO:0000313" key="7">
    <source>
        <dbReference type="EMBL" id="AEG00670.1"/>
    </source>
</evidence>
<evidence type="ECO:0000256" key="3">
    <source>
        <dbReference type="ARBA" id="ARBA00022840"/>
    </source>
</evidence>
<keyword evidence="4" id="KW-0464">Manganese</keyword>
<evidence type="ECO:0000256" key="4">
    <source>
        <dbReference type="ARBA" id="ARBA00023211"/>
    </source>
</evidence>
<organism evidence="7 8">
    <name type="scientific">Methylomonas methanica (strain DSM 25384 / MC09)</name>
    <dbReference type="NCBI Taxonomy" id="857087"/>
    <lineage>
        <taxon>Bacteria</taxon>
        <taxon>Pseudomonadati</taxon>
        <taxon>Pseudomonadota</taxon>
        <taxon>Gammaproteobacteria</taxon>
        <taxon>Methylococcales</taxon>
        <taxon>Methylococcaceae</taxon>
        <taxon>Methylomonas</taxon>
    </lineage>
</organism>
<dbReference type="AlphaFoldDB" id="G0A7K0"/>
<dbReference type="Gene3D" id="3.30.470.20">
    <property type="entry name" value="ATP-grasp fold, B domain"/>
    <property type="match status" value="1"/>
</dbReference>
<dbReference type="GO" id="GO:0046872">
    <property type="term" value="F:metal ion binding"/>
    <property type="evidence" value="ECO:0007669"/>
    <property type="project" value="UniProtKB-KW"/>
</dbReference>
<dbReference type="InterPro" id="IPR004666">
    <property type="entry name" value="Rp_bS6_RimK/Lys_biosynth_LsyX"/>
</dbReference>
<gene>
    <name evidence="7" type="ordered locus">Metme_2266</name>
</gene>
<reference key="2">
    <citation type="submission" date="2011-05" db="EMBL/GenBank/DDBJ databases">
        <title>Complete genome sequence of the aerobic marine methanotroph Methylomonas methanica MC09.</title>
        <authorList>
            <person name="Boden R."/>
            <person name="Cunliffe M."/>
            <person name="Scanlan J."/>
            <person name="Moussard H."/>
            <person name="Kits K.D."/>
            <person name="Klotz M."/>
            <person name="Jetten M."/>
            <person name="Vuilleumier S."/>
            <person name="Han J."/>
            <person name="Peters L."/>
            <person name="Mikhailova N."/>
            <person name="Teshima H."/>
            <person name="Tapia R."/>
            <person name="Kyrpides N."/>
            <person name="Ivanova N."/>
            <person name="Pagani I."/>
            <person name="Cheng J.-F."/>
            <person name="Goodwin L."/>
            <person name="Han C."/>
            <person name="Hauser L."/>
            <person name="Land M."/>
            <person name="Lapidus A."/>
            <person name="Lucas S."/>
            <person name="Pitluck S."/>
            <person name="Woyke T."/>
            <person name="Stein L.Y."/>
            <person name="Murrell C."/>
        </authorList>
    </citation>
    <scope>NUCLEOTIDE SEQUENCE</scope>
    <source>
        <strain>MC09</strain>
    </source>
</reference>
<reference evidence="7 8" key="1">
    <citation type="journal article" date="2011" name="J. Bacteriol.">
        <title>Complete Genome Sequence of the Aerobic Marine Methanotroph Methylomonas methanica MC09.</title>
        <authorList>
            <person name="Boden R."/>
            <person name="Cunliffe M."/>
            <person name="Scanlan J."/>
            <person name="Moussard H."/>
            <person name="Kits K.D."/>
            <person name="Klotz M.G."/>
            <person name="Jetten M.S."/>
            <person name="Vuilleumier S."/>
            <person name="Han J."/>
            <person name="Peters L."/>
            <person name="Mikhailova N."/>
            <person name="Teshima H."/>
            <person name="Tapia R."/>
            <person name="Kyrpides N."/>
            <person name="Ivanova N."/>
            <person name="Pagani I."/>
            <person name="Cheng J.F."/>
            <person name="Goodwin L."/>
            <person name="Han C."/>
            <person name="Hauser L."/>
            <person name="Land M.L."/>
            <person name="Lapidus A."/>
            <person name="Lucas S."/>
            <person name="Pitluck S."/>
            <person name="Woyke T."/>
            <person name="Stein L."/>
            <person name="Murrell J.C."/>
        </authorList>
    </citation>
    <scope>NUCLEOTIDE SEQUENCE [LARGE SCALE GENOMIC DNA]</scope>
    <source>
        <strain evidence="7 8">MC09</strain>
    </source>
</reference>
<dbReference type="PANTHER" id="PTHR21621:SF0">
    <property type="entry name" value="BETA-CITRYLGLUTAMATE SYNTHASE B-RELATED"/>
    <property type="match status" value="1"/>
</dbReference>
<dbReference type="STRING" id="857087.Metme_2266"/>
<dbReference type="PROSITE" id="PS50975">
    <property type="entry name" value="ATP_GRASP"/>
    <property type="match status" value="1"/>
</dbReference>
<keyword evidence="1" id="KW-0479">Metal-binding</keyword>